<evidence type="ECO:0000313" key="4">
    <source>
        <dbReference type="Proteomes" id="UP001500804"/>
    </source>
</evidence>
<keyword evidence="2" id="KW-0472">Membrane</keyword>
<protein>
    <submittedName>
        <fullName evidence="3">Uncharacterized protein</fullName>
    </submittedName>
</protein>
<organism evidence="3 4">
    <name type="scientific">Pseudonocardia adelaidensis</name>
    <dbReference type="NCBI Taxonomy" id="648754"/>
    <lineage>
        <taxon>Bacteria</taxon>
        <taxon>Bacillati</taxon>
        <taxon>Actinomycetota</taxon>
        <taxon>Actinomycetes</taxon>
        <taxon>Pseudonocardiales</taxon>
        <taxon>Pseudonocardiaceae</taxon>
        <taxon>Pseudonocardia</taxon>
    </lineage>
</organism>
<keyword evidence="2" id="KW-0812">Transmembrane</keyword>
<name>A0ABP9NZX8_9PSEU</name>
<dbReference type="EMBL" id="BAABJO010000032">
    <property type="protein sequence ID" value="GAA5135718.1"/>
    <property type="molecule type" value="Genomic_DNA"/>
</dbReference>
<proteinExistence type="predicted"/>
<evidence type="ECO:0000256" key="2">
    <source>
        <dbReference type="SAM" id="Phobius"/>
    </source>
</evidence>
<sequence length="147" mass="15799">MVIPRSGKYTLSALVSRTSRSPSGPGTDNSTAALLLATSADGTRYPARDARSPRTGPSGPIRQFDDELLGLDPDDPEAQAFAEHLDRMQRQRPAFTVEGYLDGVRDFAESANRARGGRRLAAVAVVVLLLLGVAYVVWEALVFTALL</sequence>
<reference evidence="4" key="1">
    <citation type="journal article" date="2019" name="Int. J. Syst. Evol. Microbiol.">
        <title>The Global Catalogue of Microorganisms (GCM) 10K type strain sequencing project: providing services to taxonomists for standard genome sequencing and annotation.</title>
        <authorList>
            <consortium name="The Broad Institute Genomics Platform"/>
            <consortium name="The Broad Institute Genome Sequencing Center for Infectious Disease"/>
            <person name="Wu L."/>
            <person name="Ma J."/>
        </authorList>
    </citation>
    <scope>NUCLEOTIDE SEQUENCE [LARGE SCALE GENOMIC DNA]</scope>
    <source>
        <strain evidence="4">JCM 18302</strain>
    </source>
</reference>
<evidence type="ECO:0000256" key="1">
    <source>
        <dbReference type="SAM" id="MobiDB-lite"/>
    </source>
</evidence>
<feature type="transmembrane region" description="Helical" evidence="2">
    <location>
        <begin position="120"/>
        <end position="138"/>
    </location>
</feature>
<accession>A0ABP9NZX8</accession>
<gene>
    <name evidence="3" type="ORF">GCM10023320_65690</name>
</gene>
<keyword evidence="4" id="KW-1185">Reference proteome</keyword>
<keyword evidence="2" id="KW-1133">Transmembrane helix</keyword>
<comment type="caution">
    <text evidence="3">The sequence shown here is derived from an EMBL/GenBank/DDBJ whole genome shotgun (WGS) entry which is preliminary data.</text>
</comment>
<feature type="region of interest" description="Disordered" evidence="1">
    <location>
        <begin position="40"/>
        <end position="62"/>
    </location>
</feature>
<dbReference type="Proteomes" id="UP001500804">
    <property type="component" value="Unassembled WGS sequence"/>
</dbReference>
<evidence type="ECO:0000313" key="3">
    <source>
        <dbReference type="EMBL" id="GAA5135718.1"/>
    </source>
</evidence>